<sequence length="175" mass="19816">MSTMKQGFQNSEQAVQMMQFRCPRWEQLPGIALYMDQVTGYLNEVFAPLCTPGEEKTLTKAMVNNYVKQKVMEPPTNKKYGRTHVAQLLVICALKQVLSIQEVAQLIRIQAQVCEVQRAYDYFCGQLESALQQAAQGKPVAPEADEGQLLVVHATRAFASKIYLQKRLEFENSPE</sequence>
<evidence type="ECO:0000313" key="2">
    <source>
        <dbReference type="Proteomes" id="UP000824035"/>
    </source>
</evidence>
<dbReference type="EMBL" id="DXBV01000065">
    <property type="protein sequence ID" value="HIZ30944.1"/>
    <property type="molecule type" value="Genomic_DNA"/>
</dbReference>
<accession>A0A9D2E4P5</accession>
<dbReference type="Pfam" id="PF08876">
    <property type="entry name" value="DUF1836"/>
    <property type="match status" value="1"/>
</dbReference>
<comment type="caution">
    <text evidence="1">The sequence shown here is derived from an EMBL/GenBank/DDBJ whole genome shotgun (WGS) entry which is preliminary data.</text>
</comment>
<dbReference type="PANTHER" id="PTHR40056">
    <property type="entry name" value="HYPOTHETICAL CYTOSOLIC PROTEIN"/>
    <property type="match status" value="1"/>
</dbReference>
<dbReference type="Proteomes" id="UP000824035">
    <property type="component" value="Unassembled WGS sequence"/>
</dbReference>
<organism evidence="1 2">
    <name type="scientific">Candidatus Allofournierella merdipullorum</name>
    <dbReference type="NCBI Taxonomy" id="2838595"/>
    <lineage>
        <taxon>Bacteria</taxon>
        <taxon>Bacillati</taxon>
        <taxon>Bacillota</taxon>
        <taxon>Clostridia</taxon>
        <taxon>Eubacteriales</taxon>
        <taxon>Oscillospiraceae</taxon>
        <taxon>Allofournierella</taxon>
    </lineage>
</organism>
<reference evidence="1" key="2">
    <citation type="submission" date="2021-04" db="EMBL/GenBank/DDBJ databases">
        <authorList>
            <person name="Gilroy R."/>
        </authorList>
    </citation>
    <scope>NUCLEOTIDE SEQUENCE</scope>
    <source>
        <strain evidence="1">ChiGjej4B4-18154</strain>
    </source>
</reference>
<reference evidence="1" key="1">
    <citation type="journal article" date="2021" name="PeerJ">
        <title>Extensive microbial diversity within the chicken gut microbiome revealed by metagenomics and culture.</title>
        <authorList>
            <person name="Gilroy R."/>
            <person name="Ravi A."/>
            <person name="Getino M."/>
            <person name="Pursley I."/>
            <person name="Horton D.L."/>
            <person name="Alikhan N.F."/>
            <person name="Baker D."/>
            <person name="Gharbi K."/>
            <person name="Hall N."/>
            <person name="Watson M."/>
            <person name="Adriaenssens E.M."/>
            <person name="Foster-Nyarko E."/>
            <person name="Jarju S."/>
            <person name="Secka A."/>
            <person name="Antonio M."/>
            <person name="Oren A."/>
            <person name="Chaudhuri R.R."/>
            <person name="La Ragione R."/>
            <person name="Hildebrand F."/>
            <person name="Pallen M.J."/>
        </authorList>
    </citation>
    <scope>NUCLEOTIDE SEQUENCE</scope>
    <source>
        <strain evidence="1">ChiGjej4B4-18154</strain>
    </source>
</reference>
<dbReference type="InterPro" id="IPR014975">
    <property type="entry name" value="DUF1836"/>
</dbReference>
<protein>
    <submittedName>
        <fullName evidence="1">DUF1836 domain-containing protein</fullName>
    </submittedName>
</protein>
<name>A0A9D2E4P5_9FIRM</name>
<dbReference type="AlphaFoldDB" id="A0A9D2E4P5"/>
<gene>
    <name evidence="1" type="ORF">H9813_06930</name>
</gene>
<evidence type="ECO:0000313" key="1">
    <source>
        <dbReference type="EMBL" id="HIZ30944.1"/>
    </source>
</evidence>
<proteinExistence type="predicted"/>
<dbReference type="PANTHER" id="PTHR40056:SF1">
    <property type="entry name" value="DUF1836 DOMAIN-CONTAINING PROTEIN"/>
    <property type="match status" value="1"/>
</dbReference>